<feature type="transmembrane region" description="Helical" evidence="6">
    <location>
        <begin position="102"/>
        <end position="122"/>
    </location>
</feature>
<accession>A0A1T4W129</accession>
<dbReference type="PANTHER" id="PTHR42920:SF11">
    <property type="entry name" value="INNER MEMBRANE PROTEIN YTFF"/>
    <property type="match status" value="1"/>
</dbReference>
<proteinExistence type="predicted"/>
<feature type="domain" description="EamA" evidence="7">
    <location>
        <begin position="133"/>
        <end position="268"/>
    </location>
</feature>
<feature type="transmembrane region" description="Helical" evidence="6">
    <location>
        <begin position="227"/>
        <end position="246"/>
    </location>
</feature>
<evidence type="ECO:0000256" key="6">
    <source>
        <dbReference type="SAM" id="Phobius"/>
    </source>
</evidence>
<feature type="transmembrane region" description="Helical" evidence="6">
    <location>
        <begin position="163"/>
        <end position="182"/>
    </location>
</feature>
<dbReference type="STRING" id="1121449.SAMN02745704_00050"/>
<protein>
    <submittedName>
        <fullName evidence="8">Permease of the drug/metabolite transporter (DMT) superfamily</fullName>
    </submittedName>
</protein>
<evidence type="ECO:0000313" key="8">
    <source>
        <dbReference type="EMBL" id="SKA70966.1"/>
    </source>
</evidence>
<evidence type="ECO:0000259" key="7">
    <source>
        <dbReference type="Pfam" id="PF00892"/>
    </source>
</evidence>
<reference evidence="8 9" key="1">
    <citation type="submission" date="2017-02" db="EMBL/GenBank/DDBJ databases">
        <authorList>
            <person name="Peterson S.W."/>
        </authorList>
    </citation>
    <scope>NUCLEOTIDE SEQUENCE [LARGE SCALE GENOMIC DNA]</scope>
    <source>
        <strain evidence="8 9">DSM 16080</strain>
    </source>
</reference>
<gene>
    <name evidence="8" type="ORF">SAMN02745704_00050</name>
</gene>
<dbReference type="InterPro" id="IPR051258">
    <property type="entry name" value="Diverse_Substrate_Transporter"/>
</dbReference>
<feature type="transmembrane region" description="Helical" evidence="6">
    <location>
        <begin position="47"/>
        <end position="68"/>
    </location>
</feature>
<dbReference type="EMBL" id="FUYC01000001">
    <property type="protein sequence ID" value="SKA70966.1"/>
    <property type="molecule type" value="Genomic_DNA"/>
</dbReference>
<comment type="subcellular location">
    <subcellularLocation>
        <location evidence="1">Cell membrane</location>
        <topology evidence="1">Multi-pass membrane protein</topology>
    </subcellularLocation>
</comment>
<dbReference type="SUPFAM" id="SSF103481">
    <property type="entry name" value="Multidrug resistance efflux transporter EmrE"/>
    <property type="match status" value="2"/>
</dbReference>
<dbReference type="PANTHER" id="PTHR42920">
    <property type="entry name" value="OS03G0707200 PROTEIN-RELATED"/>
    <property type="match status" value="1"/>
</dbReference>
<evidence type="ECO:0000256" key="4">
    <source>
        <dbReference type="ARBA" id="ARBA00022989"/>
    </source>
</evidence>
<sequence>MVARGLAEVIPPATLAFFRWSVACIALAPLALPSLRREWPALRRNFRYLVVTALLGVTLFNTLIYLAGRTTDTLNMSLISTCIPAFILLLSRIFLGEALTKARLTGLTAAFCGVLLLVGRGNPATLLAVRPNPGDIWMLLAALLFAAYSILVRRKPKDIGPTALLGASFGLGLLMLLPWTALEVAFGPVPQFSPTVFGSILYIGLGASLAAYWLWSCALEDIGPSQAGLIYYSLPLFSGLEAALLLGEPVAWFHGAAGILILGGIRLATRPSVKAA</sequence>
<dbReference type="Pfam" id="PF00892">
    <property type="entry name" value="EamA"/>
    <property type="match status" value="2"/>
</dbReference>
<keyword evidence="4 6" id="KW-1133">Transmembrane helix</keyword>
<evidence type="ECO:0000313" key="9">
    <source>
        <dbReference type="Proteomes" id="UP000190027"/>
    </source>
</evidence>
<evidence type="ECO:0000256" key="2">
    <source>
        <dbReference type="ARBA" id="ARBA00022475"/>
    </source>
</evidence>
<organism evidence="8 9">
    <name type="scientific">Paucidesulfovibrio gracilis DSM 16080</name>
    <dbReference type="NCBI Taxonomy" id="1121449"/>
    <lineage>
        <taxon>Bacteria</taxon>
        <taxon>Pseudomonadati</taxon>
        <taxon>Thermodesulfobacteriota</taxon>
        <taxon>Desulfovibrionia</taxon>
        <taxon>Desulfovibrionales</taxon>
        <taxon>Desulfovibrionaceae</taxon>
        <taxon>Paucidesulfovibrio</taxon>
    </lineage>
</organism>
<dbReference type="Proteomes" id="UP000190027">
    <property type="component" value="Unassembled WGS sequence"/>
</dbReference>
<feature type="transmembrane region" description="Helical" evidence="6">
    <location>
        <begin position="252"/>
        <end position="269"/>
    </location>
</feature>
<feature type="transmembrane region" description="Helical" evidence="6">
    <location>
        <begin position="194"/>
        <end position="215"/>
    </location>
</feature>
<feature type="transmembrane region" description="Helical" evidence="6">
    <location>
        <begin position="17"/>
        <end position="35"/>
    </location>
</feature>
<keyword evidence="5 6" id="KW-0472">Membrane</keyword>
<keyword evidence="9" id="KW-1185">Reference proteome</keyword>
<dbReference type="AlphaFoldDB" id="A0A1T4W129"/>
<dbReference type="InterPro" id="IPR037185">
    <property type="entry name" value="EmrE-like"/>
</dbReference>
<feature type="domain" description="EamA" evidence="7">
    <location>
        <begin position="2"/>
        <end position="118"/>
    </location>
</feature>
<name>A0A1T4W129_9BACT</name>
<feature type="transmembrane region" description="Helical" evidence="6">
    <location>
        <begin position="134"/>
        <end position="151"/>
    </location>
</feature>
<dbReference type="InterPro" id="IPR000620">
    <property type="entry name" value="EamA_dom"/>
</dbReference>
<dbReference type="GO" id="GO:0005886">
    <property type="term" value="C:plasma membrane"/>
    <property type="evidence" value="ECO:0007669"/>
    <property type="project" value="UniProtKB-SubCell"/>
</dbReference>
<evidence type="ECO:0000256" key="1">
    <source>
        <dbReference type="ARBA" id="ARBA00004651"/>
    </source>
</evidence>
<evidence type="ECO:0000256" key="5">
    <source>
        <dbReference type="ARBA" id="ARBA00023136"/>
    </source>
</evidence>
<keyword evidence="3 6" id="KW-0812">Transmembrane</keyword>
<keyword evidence="2" id="KW-1003">Cell membrane</keyword>
<feature type="transmembrane region" description="Helical" evidence="6">
    <location>
        <begin position="74"/>
        <end position="95"/>
    </location>
</feature>
<evidence type="ECO:0000256" key="3">
    <source>
        <dbReference type="ARBA" id="ARBA00022692"/>
    </source>
</evidence>